<dbReference type="PROSITE" id="PS51257">
    <property type="entry name" value="PROKAR_LIPOPROTEIN"/>
    <property type="match status" value="1"/>
</dbReference>
<dbReference type="Gene3D" id="3.40.190.10">
    <property type="entry name" value="Periplasmic binding protein-like II"/>
    <property type="match status" value="1"/>
</dbReference>
<dbReference type="GO" id="GO:1904680">
    <property type="term" value="F:peptide transmembrane transporter activity"/>
    <property type="evidence" value="ECO:0007669"/>
    <property type="project" value="TreeGrafter"/>
</dbReference>
<evidence type="ECO:0000259" key="3">
    <source>
        <dbReference type="Pfam" id="PF00496"/>
    </source>
</evidence>
<evidence type="ECO:0000256" key="1">
    <source>
        <dbReference type="SAM" id="MobiDB-lite"/>
    </source>
</evidence>
<sequence>MTVLKSALVRLLAGGTVAALVLSGCSSAEQAPPSAGGSSELGATADINPQDPATLQQGGTLRLALTGFPTNFNNLHIDGNLGEVGRMYRPTLPRAFFIKPDGEMTVNTDYFTSVELTSADPQVVTYTINPKAVWNNGRPVTWEDLAAQINATSGKDERFLFAAPNGSERVASVTKGVDDRQAVLTFASHYADWRGMFAGNGMLFPKEMTQDPDAFNKGFLNGPGPSAGPFEITAIDRGAQRIVLTRNPKWWGTPPLLDSMTYTVLDDAALIPALENNALDSVGLATLDDLERARRANGVSIRRAPAPNWYHLTFNGSEGAPLADPALRTAISKGLDRQAIAAVTQRGLTDAPAALNNHIYLAGQEGYQDNSIGFDPEAAKTELDELGWKLNGQFREKDGKRLTLRDVFYDGASTRSVAQIAQNQLAQIGVNLELVPAAGGRLFSDFITPGNFDIAQFAWGGDAFPLGSLNQTYASGGESNYGKIGSPEIDAKIEQTLSELDAAKARTLANELDKMIWAIGHSLPLFQAPGNVAVRSNLANYGPSGIGDLNFSAIGFMK</sequence>
<dbReference type="InterPro" id="IPR000914">
    <property type="entry name" value="SBP_5_dom"/>
</dbReference>
<dbReference type="CDD" id="cd08501">
    <property type="entry name" value="PBP2_Lpqw"/>
    <property type="match status" value="1"/>
</dbReference>
<dbReference type="EMBL" id="UEGS01000001">
    <property type="protein sequence ID" value="SRX83383.1"/>
    <property type="molecule type" value="Genomic_DNA"/>
</dbReference>
<evidence type="ECO:0000256" key="2">
    <source>
        <dbReference type="SAM" id="SignalP"/>
    </source>
</evidence>
<proteinExistence type="predicted"/>
<dbReference type="Gene3D" id="3.90.76.10">
    <property type="entry name" value="Dipeptide-binding Protein, Domain 1"/>
    <property type="match status" value="1"/>
</dbReference>
<evidence type="ECO:0000313" key="4">
    <source>
        <dbReference type="EMBL" id="SRX83383.1"/>
    </source>
</evidence>
<dbReference type="GO" id="GO:0042597">
    <property type="term" value="C:periplasmic space"/>
    <property type="evidence" value="ECO:0007669"/>
    <property type="project" value="UniProtKB-ARBA"/>
</dbReference>
<gene>
    <name evidence="4" type="ORF">MPP7335_05162</name>
</gene>
<feature type="region of interest" description="Disordered" evidence="1">
    <location>
        <begin position="29"/>
        <end position="53"/>
    </location>
</feature>
<accession>A0A375YQK5</accession>
<feature type="chain" id="PRO_5039289398" evidence="2">
    <location>
        <begin position="19"/>
        <end position="558"/>
    </location>
</feature>
<dbReference type="InterPro" id="IPR039424">
    <property type="entry name" value="SBP_5"/>
</dbReference>
<dbReference type="Pfam" id="PF00496">
    <property type="entry name" value="SBP_bac_5"/>
    <property type="match status" value="1"/>
</dbReference>
<dbReference type="STRING" id="39692.BST38_15565"/>
<feature type="domain" description="Solute-binding protein family 5" evidence="3">
    <location>
        <begin position="112"/>
        <end position="478"/>
    </location>
</feature>
<dbReference type="GO" id="GO:0015833">
    <property type="term" value="P:peptide transport"/>
    <property type="evidence" value="ECO:0007669"/>
    <property type="project" value="TreeGrafter"/>
</dbReference>
<reference evidence="4 5" key="1">
    <citation type="submission" date="2018-05" db="EMBL/GenBank/DDBJ databases">
        <authorList>
            <consortium name="IHU Genomes"/>
        </authorList>
    </citation>
    <scope>NUCLEOTIDE SEQUENCE [LARGE SCALE GENOMIC DNA]</scope>
    <source>
        <strain evidence="4 5">P7335</strain>
    </source>
</reference>
<dbReference type="AlphaFoldDB" id="A0A375YQK5"/>
<dbReference type="PIRSF" id="PIRSF002741">
    <property type="entry name" value="MppA"/>
    <property type="match status" value="1"/>
</dbReference>
<dbReference type="GO" id="GO:0043190">
    <property type="term" value="C:ATP-binding cassette (ABC) transporter complex"/>
    <property type="evidence" value="ECO:0007669"/>
    <property type="project" value="InterPro"/>
</dbReference>
<dbReference type="PANTHER" id="PTHR30290">
    <property type="entry name" value="PERIPLASMIC BINDING COMPONENT OF ABC TRANSPORTER"/>
    <property type="match status" value="1"/>
</dbReference>
<dbReference type="RefSeq" id="WP_083144234.1">
    <property type="nucleotide sequence ID" value="NZ_MVID01000013.1"/>
</dbReference>
<keyword evidence="2" id="KW-0732">Signal</keyword>
<dbReference type="SUPFAM" id="SSF53850">
    <property type="entry name" value="Periplasmic binding protein-like II"/>
    <property type="match status" value="1"/>
</dbReference>
<organism evidence="4 5">
    <name type="scientific">Mycolicibacterium parafortuitum</name>
    <name type="common">Mycobacterium parafortuitum</name>
    <dbReference type="NCBI Taxonomy" id="39692"/>
    <lineage>
        <taxon>Bacteria</taxon>
        <taxon>Bacillati</taxon>
        <taxon>Actinomycetota</taxon>
        <taxon>Actinomycetes</taxon>
        <taxon>Mycobacteriales</taxon>
        <taxon>Mycobacteriaceae</taxon>
        <taxon>Mycolicibacterium</taxon>
    </lineage>
</organism>
<protein>
    <submittedName>
        <fullName evidence="4">ABC transporter substrate-binding protein [Mycobacterium leprae TN]</fullName>
    </submittedName>
</protein>
<keyword evidence="5" id="KW-1185">Reference proteome</keyword>
<dbReference type="Proteomes" id="UP000252008">
    <property type="component" value="Unassembled WGS sequence"/>
</dbReference>
<evidence type="ECO:0000313" key="5">
    <source>
        <dbReference type="Proteomes" id="UP000252008"/>
    </source>
</evidence>
<feature type="signal peptide" evidence="2">
    <location>
        <begin position="1"/>
        <end position="18"/>
    </location>
</feature>
<name>A0A375YQK5_MYCPF</name>
<dbReference type="Gene3D" id="3.10.105.10">
    <property type="entry name" value="Dipeptide-binding Protein, Domain 3"/>
    <property type="match status" value="1"/>
</dbReference>
<dbReference type="InterPro" id="IPR030678">
    <property type="entry name" value="Peptide/Ni-bd"/>
</dbReference>
<dbReference type="PANTHER" id="PTHR30290:SF65">
    <property type="entry name" value="MONOACYL PHOSPHATIDYLINOSITOL TETRAMANNOSIDE-BINDING PROTEIN LPQW-RELATED"/>
    <property type="match status" value="1"/>
</dbReference>